<proteinExistence type="predicted"/>
<dbReference type="GO" id="GO:0016787">
    <property type="term" value="F:hydrolase activity"/>
    <property type="evidence" value="ECO:0007669"/>
    <property type="project" value="UniProtKB-KW"/>
</dbReference>
<comment type="caution">
    <text evidence="1">The sequence shown here is derived from an EMBL/GenBank/DDBJ whole genome shotgun (WGS) entry which is preliminary data.</text>
</comment>
<sequence length="216" mass="23553">MIGSHGLAGEWGLPVQARGMVVFSQCGGSRRQGSRDRHVAKLFNDYGLGTVLFDLLTHEEALQQVAQSNISMLSERLQDALLWLKGRYEAKSLPLGLFSSGYGTAAAMVAAALMPSEVRAIVSRSGRPDMADGYLADVRAPTLLIVGAKDPYVLAVNRACAQTMACLTDLKIIPRATHLFEEFGTLDAVTVLAINWFLRYFSEPGDVPVEELLLRR</sequence>
<dbReference type="EMBL" id="QFZK01000028">
    <property type="protein sequence ID" value="RFO94874.1"/>
    <property type="molecule type" value="Genomic_DNA"/>
</dbReference>
<keyword evidence="1" id="KW-0378">Hydrolase</keyword>
<evidence type="ECO:0000313" key="1">
    <source>
        <dbReference type="EMBL" id="RFO94874.1"/>
    </source>
</evidence>
<dbReference type="Proteomes" id="UP000260665">
    <property type="component" value="Unassembled WGS sequence"/>
</dbReference>
<gene>
    <name evidence="1" type="ORF">DIC66_21305</name>
</gene>
<accession>A0A3E1R6A9</accession>
<reference evidence="1 2" key="1">
    <citation type="submission" date="2018-05" db="EMBL/GenBank/DDBJ databases">
        <title>Rhodoferax soyangensis sp.nov., isolated from an oligotrophic freshwater lake.</title>
        <authorList>
            <person name="Park M."/>
        </authorList>
    </citation>
    <scope>NUCLEOTIDE SEQUENCE [LARGE SCALE GENOMIC DNA]</scope>
    <source>
        <strain evidence="1 2">IMCC26218</strain>
    </source>
</reference>
<organism evidence="1 2">
    <name type="scientific">Rhodoferax lacus</name>
    <dbReference type="NCBI Taxonomy" id="2184758"/>
    <lineage>
        <taxon>Bacteria</taxon>
        <taxon>Pseudomonadati</taxon>
        <taxon>Pseudomonadota</taxon>
        <taxon>Betaproteobacteria</taxon>
        <taxon>Burkholderiales</taxon>
        <taxon>Comamonadaceae</taxon>
        <taxon>Rhodoferax</taxon>
    </lineage>
</organism>
<dbReference type="SUPFAM" id="SSF53474">
    <property type="entry name" value="alpha/beta-Hydrolases"/>
    <property type="match status" value="1"/>
</dbReference>
<dbReference type="Gene3D" id="3.40.50.1820">
    <property type="entry name" value="alpha/beta hydrolase"/>
    <property type="match status" value="1"/>
</dbReference>
<dbReference type="InterPro" id="IPR029058">
    <property type="entry name" value="AB_hydrolase_fold"/>
</dbReference>
<dbReference type="AlphaFoldDB" id="A0A3E1R6A9"/>
<name>A0A3E1R6A9_9BURK</name>
<evidence type="ECO:0000313" key="2">
    <source>
        <dbReference type="Proteomes" id="UP000260665"/>
    </source>
</evidence>
<keyword evidence="2" id="KW-1185">Reference proteome</keyword>
<protein>
    <submittedName>
        <fullName evidence="1">Hydrolase</fullName>
    </submittedName>
</protein>